<dbReference type="Gene3D" id="3.20.20.60">
    <property type="entry name" value="Phosphoenolpyruvate-binding domains"/>
    <property type="match status" value="1"/>
</dbReference>
<dbReference type="SUPFAM" id="SSF51621">
    <property type="entry name" value="Phosphoenolpyruvate/pyruvate domain"/>
    <property type="match status" value="1"/>
</dbReference>
<dbReference type="EMBL" id="RBNL01001166">
    <property type="protein sequence ID" value="RML92633.1"/>
    <property type="molecule type" value="Genomic_DNA"/>
</dbReference>
<name>A0A3M2ZWK0_PSEYM</name>
<dbReference type="Pfam" id="PF13714">
    <property type="entry name" value="PEP_mutase"/>
    <property type="match status" value="1"/>
</dbReference>
<dbReference type="GO" id="GO:0003824">
    <property type="term" value="F:catalytic activity"/>
    <property type="evidence" value="ECO:0007669"/>
    <property type="project" value="InterPro"/>
</dbReference>
<proteinExistence type="predicted"/>
<dbReference type="GO" id="GO:0046872">
    <property type="term" value="F:metal ion binding"/>
    <property type="evidence" value="ECO:0007669"/>
    <property type="project" value="UniProtKB-KW"/>
</dbReference>
<organism evidence="2 3">
    <name type="scientific">Pseudomonas syringae pv. maculicola</name>
    <dbReference type="NCBI Taxonomy" id="59511"/>
    <lineage>
        <taxon>Bacteria</taxon>
        <taxon>Pseudomonadati</taxon>
        <taxon>Pseudomonadota</taxon>
        <taxon>Gammaproteobacteria</taxon>
        <taxon>Pseudomonadales</taxon>
        <taxon>Pseudomonadaceae</taxon>
        <taxon>Pseudomonas</taxon>
    </lineage>
</organism>
<keyword evidence="1" id="KW-0479">Metal-binding</keyword>
<evidence type="ECO:0000313" key="3">
    <source>
        <dbReference type="Proteomes" id="UP000282378"/>
    </source>
</evidence>
<dbReference type="InterPro" id="IPR040442">
    <property type="entry name" value="Pyrv_kinase-like_dom_sf"/>
</dbReference>
<dbReference type="InterPro" id="IPR015813">
    <property type="entry name" value="Pyrv/PenolPyrv_kinase-like_dom"/>
</dbReference>
<comment type="caution">
    <text evidence="2">The sequence shown here is derived from an EMBL/GenBank/DDBJ whole genome shotgun (WGS) entry which is preliminary data.</text>
</comment>
<feature type="non-terminal residue" evidence="2">
    <location>
        <position position="68"/>
    </location>
</feature>
<evidence type="ECO:0000313" key="2">
    <source>
        <dbReference type="EMBL" id="RML92633.1"/>
    </source>
</evidence>
<dbReference type="Proteomes" id="UP000282378">
    <property type="component" value="Unassembled WGS sequence"/>
</dbReference>
<reference evidence="2 3" key="1">
    <citation type="submission" date="2018-08" db="EMBL/GenBank/DDBJ databases">
        <title>Recombination of ecologically and evolutionarily significant loci maintains genetic cohesion in the Pseudomonas syringae species complex.</title>
        <authorList>
            <person name="Dillon M."/>
            <person name="Thakur S."/>
            <person name="Almeida R.N.D."/>
            <person name="Weir B.S."/>
            <person name="Guttman D.S."/>
        </authorList>
    </citation>
    <scope>NUCLEOTIDE SEQUENCE [LARGE SCALE GENOMIC DNA]</scope>
    <source>
        <strain evidence="2 3">88_10</strain>
    </source>
</reference>
<protein>
    <submittedName>
        <fullName evidence="2">Uncharacterized protein</fullName>
    </submittedName>
</protein>
<accession>A0A3M2ZWK0</accession>
<dbReference type="AlphaFoldDB" id="A0A3M2ZWK0"/>
<evidence type="ECO:0000256" key="1">
    <source>
        <dbReference type="ARBA" id="ARBA00022723"/>
    </source>
</evidence>
<gene>
    <name evidence="2" type="ORF">APX70_01683</name>
</gene>
<sequence>MTTLDHAFHSLHQNGLLVLANVADAGGARMVEHLGGKAVATSSAAMAWSHGYQDGNKLPLELLSTTIQ</sequence>